<dbReference type="Pfam" id="PF13242">
    <property type="entry name" value="Hydrolase_like"/>
    <property type="match status" value="1"/>
</dbReference>
<dbReference type="Proteomes" id="UP000243077">
    <property type="component" value="Chromosome"/>
</dbReference>
<dbReference type="NCBIfam" id="TIGR01549">
    <property type="entry name" value="HAD-SF-IA-v1"/>
    <property type="match status" value="1"/>
</dbReference>
<dbReference type="EMBL" id="CP026923">
    <property type="protein sequence ID" value="AVG24143.1"/>
    <property type="molecule type" value="Genomic_DNA"/>
</dbReference>
<dbReference type="Pfam" id="PF13344">
    <property type="entry name" value="Hydrolase_6"/>
    <property type="match status" value="1"/>
</dbReference>
<dbReference type="InterPro" id="IPR023214">
    <property type="entry name" value="HAD_sf"/>
</dbReference>
<dbReference type="GO" id="GO:0016791">
    <property type="term" value="F:phosphatase activity"/>
    <property type="evidence" value="ECO:0007669"/>
    <property type="project" value="TreeGrafter"/>
</dbReference>
<protein>
    <submittedName>
        <fullName evidence="1">Glycerol 3-phosphate phosphatase</fullName>
    </submittedName>
</protein>
<reference evidence="1 2" key="1">
    <citation type="submission" date="2018-02" db="EMBL/GenBank/DDBJ databases">
        <title>Complete genome of the streamlined marine actinobacterium Pontimonas salivibrio CL-TW6 adapted to coastal planktonic lifestype.</title>
        <authorList>
            <person name="Cho B.C."/>
            <person name="Hardies S.C."/>
            <person name="Jang G.I."/>
            <person name="Hwang C.Y."/>
        </authorList>
    </citation>
    <scope>NUCLEOTIDE SEQUENCE [LARGE SCALE GENOMIC DNA]</scope>
    <source>
        <strain evidence="1 2">CL-TW6</strain>
    </source>
</reference>
<dbReference type="Gene3D" id="3.40.50.1000">
    <property type="entry name" value="HAD superfamily/HAD-like"/>
    <property type="match status" value="2"/>
</dbReference>
<dbReference type="AlphaFoldDB" id="A0A2L2BR41"/>
<dbReference type="PANTHER" id="PTHR19288:SF95">
    <property type="entry name" value="D-GLYCEROL 3-PHOSPHATE PHOSPHATASE"/>
    <property type="match status" value="1"/>
</dbReference>
<dbReference type="NCBIfam" id="TIGR01460">
    <property type="entry name" value="HAD-SF-IIA"/>
    <property type="match status" value="1"/>
</dbReference>
<keyword evidence="2" id="KW-1185">Reference proteome</keyword>
<evidence type="ECO:0000313" key="2">
    <source>
        <dbReference type="Proteomes" id="UP000243077"/>
    </source>
</evidence>
<dbReference type="InterPro" id="IPR006439">
    <property type="entry name" value="HAD-SF_hydro_IA"/>
</dbReference>
<dbReference type="InterPro" id="IPR006357">
    <property type="entry name" value="HAD-SF_hydro_IIA"/>
</dbReference>
<dbReference type="SUPFAM" id="SSF56784">
    <property type="entry name" value="HAD-like"/>
    <property type="match status" value="1"/>
</dbReference>
<evidence type="ECO:0000313" key="1">
    <source>
        <dbReference type="EMBL" id="AVG24143.1"/>
    </source>
</evidence>
<accession>A0A2L2BR41</accession>
<name>A0A2L2BR41_9MICO</name>
<gene>
    <name evidence="1" type="ORF">C3B54_111184</name>
</gene>
<organism evidence="1 2">
    <name type="scientific">Pontimonas salivibrio</name>
    <dbReference type="NCBI Taxonomy" id="1159327"/>
    <lineage>
        <taxon>Bacteria</taxon>
        <taxon>Bacillati</taxon>
        <taxon>Actinomycetota</taxon>
        <taxon>Actinomycetes</taxon>
        <taxon>Micrococcales</taxon>
        <taxon>Microbacteriaceae</taxon>
        <taxon>Pontimonas</taxon>
    </lineage>
</organism>
<sequence>MMGFTGRSGKTDTPLAGKDALFLDLDGVIYRGPDPIDYAVESINQTALPVAYLTNNASRTPEQVADQLRGYGLELVPEHVVTSPQAAVALLKTMIPAASTVLVVGGEGLLREIAEAGFSITTSADDEPVAVVQGFSPEVGWPQLAEGSFAIQRDPSVVWVATNTDWTIPVQRGVAPGNGALVSAVHLAVGRLATFAGKPERAMFDVAARRMAVSTPLMVGDRLDTDIKGARAAGISSAVVLTGIDQAKQILAAGEDQRPDYILQDLRQLHLPYPEIIRSVDRDDVHTVEVGKAVVRRKGHVVRVARAGEKIDLLRAGAACIYDSGLKIFGLDVDPALYSDKG</sequence>
<dbReference type="PANTHER" id="PTHR19288">
    <property type="entry name" value="4-NITROPHENYLPHOSPHATASE-RELATED"/>
    <property type="match status" value="1"/>
</dbReference>
<proteinExistence type="predicted"/>
<dbReference type="InterPro" id="IPR036412">
    <property type="entry name" value="HAD-like_sf"/>
</dbReference>
<dbReference type="GO" id="GO:0005737">
    <property type="term" value="C:cytoplasm"/>
    <property type="evidence" value="ECO:0007669"/>
    <property type="project" value="TreeGrafter"/>
</dbReference>
<dbReference type="KEGG" id="psai:C3B54_111184"/>